<accession>A0ABD3P0Y9</accession>
<keyword evidence="7" id="KW-1185">Reference proteome</keyword>
<evidence type="ECO:0000259" key="5">
    <source>
        <dbReference type="PROSITE" id="PS51634"/>
    </source>
</evidence>
<evidence type="ECO:0000256" key="4">
    <source>
        <dbReference type="SAM" id="MobiDB-lite"/>
    </source>
</evidence>
<comment type="similarity">
    <text evidence="2">Belongs to the lin-54 family.</text>
</comment>
<feature type="region of interest" description="Disordered" evidence="4">
    <location>
        <begin position="193"/>
        <end position="214"/>
    </location>
</feature>
<keyword evidence="3" id="KW-0539">Nucleus</keyword>
<dbReference type="GO" id="GO:0005634">
    <property type="term" value="C:nucleus"/>
    <property type="evidence" value="ECO:0007669"/>
    <property type="project" value="UniProtKB-SubCell"/>
</dbReference>
<dbReference type="InterPro" id="IPR033467">
    <property type="entry name" value="Tesmin/TSO1-like_CXC"/>
</dbReference>
<dbReference type="Proteomes" id="UP001516023">
    <property type="component" value="Unassembled WGS sequence"/>
</dbReference>
<protein>
    <recommendedName>
        <fullName evidence="5">CRC domain-containing protein</fullName>
    </recommendedName>
</protein>
<evidence type="ECO:0000256" key="2">
    <source>
        <dbReference type="ARBA" id="ARBA00007267"/>
    </source>
</evidence>
<evidence type="ECO:0000313" key="6">
    <source>
        <dbReference type="EMBL" id="KAL3780951.1"/>
    </source>
</evidence>
<dbReference type="PANTHER" id="PTHR12446:SF34">
    <property type="entry name" value="PROTEIN LIN-54 HOMOLOG"/>
    <property type="match status" value="1"/>
</dbReference>
<dbReference type="EMBL" id="JABMIG020000333">
    <property type="protein sequence ID" value="KAL3780951.1"/>
    <property type="molecule type" value="Genomic_DNA"/>
</dbReference>
<dbReference type="SMART" id="SM01114">
    <property type="entry name" value="CXC"/>
    <property type="match status" value="1"/>
</dbReference>
<name>A0ABD3P0Y9_9STRA</name>
<organism evidence="6 7">
    <name type="scientific">Cyclotella cryptica</name>
    <dbReference type="NCBI Taxonomy" id="29204"/>
    <lineage>
        <taxon>Eukaryota</taxon>
        <taxon>Sar</taxon>
        <taxon>Stramenopiles</taxon>
        <taxon>Ochrophyta</taxon>
        <taxon>Bacillariophyta</taxon>
        <taxon>Coscinodiscophyceae</taxon>
        <taxon>Thalassiosirophycidae</taxon>
        <taxon>Stephanodiscales</taxon>
        <taxon>Stephanodiscaceae</taxon>
        <taxon>Cyclotella</taxon>
    </lineage>
</organism>
<dbReference type="Pfam" id="PF03638">
    <property type="entry name" value="TCR"/>
    <property type="match status" value="1"/>
</dbReference>
<dbReference type="PANTHER" id="PTHR12446">
    <property type="entry name" value="TESMIN/TSO1-RELATED"/>
    <property type="match status" value="1"/>
</dbReference>
<gene>
    <name evidence="6" type="ORF">HJC23_000838</name>
</gene>
<feature type="domain" description="CRC" evidence="5">
    <location>
        <begin position="72"/>
        <end position="190"/>
    </location>
</feature>
<dbReference type="PROSITE" id="PS51634">
    <property type="entry name" value="CRC"/>
    <property type="match status" value="1"/>
</dbReference>
<dbReference type="InterPro" id="IPR005172">
    <property type="entry name" value="CRC"/>
</dbReference>
<proteinExistence type="inferred from homology"/>
<evidence type="ECO:0000256" key="3">
    <source>
        <dbReference type="ARBA" id="ARBA00023242"/>
    </source>
</evidence>
<feature type="compositionally biased region" description="Acidic residues" evidence="4">
    <location>
        <begin position="193"/>
        <end position="209"/>
    </location>
</feature>
<feature type="region of interest" description="Disordered" evidence="4">
    <location>
        <begin position="264"/>
        <end position="308"/>
    </location>
</feature>
<dbReference type="AlphaFoldDB" id="A0ABD3P0Y9"/>
<sequence>MSPLPSYLQAHLDETYAASTLIFPKVKKNSNARDGNVFYQVTAYRHMSGSDPTLGFAHHDKENVDPCAPLLKKSRPNVKKAKALQPRSRPLPLRKRPLMEEDDNVCTKECCCVGCKNTISNSGPQGIRTKTITEILHRRPDAFEKREKKVDEGCRCKKNKCLKKYCVCYNVGVECDPRKCRCINCQNRPGWEEDVDEEEEEIGGEEEVDIQPPSFVEIPSKASRLLASVNDATESPVSASSSGESSNNQVEHFIVSDKRLRHSKRFVLRTNKPQDQDSPKSSAEQNNNSRGYLLGLGTPSPFGDIHEV</sequence>
<comment type="caution">
    <text evidence="6">The sequence shown here is derived from an EMBL/GenBank/DDBJ whole genome shotgun (WGS) entry which is preliminary data.</text>
</comment>
<dbReference type="InterPro" id="IPR028307">
    <property type="entry name" value="Lin-54_fam"/>
</dbReference>
<evidence type="ECO:0000313" key="7">
    <source>
        <dbReference type="Proteomes" id="UP001516023"/>
    </source>
</evidence>
<evidence type="ECO:0000256" key="1">
    <source>
        <dbReference type="ARBA" id="ARBA00004123"/>
    </source>
</evidence>
<comment type="subcellular location">
    <subcellularLocation>
        <location evidence="1">Nucleus</location>
    </subcellularLocation>
</comment>
<feature type="compositionally biased region" description="Polar residues" evidence="4">
    <location>
        <begin position="279"/>
        <end position="290"/>
    </location>
</feature>
<reference evidence="6 7" key="1">
    <citation type="journal article" date="2020" name="G3 (Bethesda)">
        <title>Improved Reference Genome for Cyclotella cryptica CCMP332, a Model for Cell Wall Morphogenesis, Salinity Adaptation, and Lipid Production in Diatoms (Bacillariophyta).</title>
        <authorList>
            <person name="Roberts W.R."/>
            <person name="Downey K.M."/>
            <person name="Ruck E.C."/>
            <person name="Traller J.C."/>
            <person name="Alverson A.J."/>
        </authorList>
    </citation>
    <scope>NUCLEOTIDE SEQUENCE [LARGE SCALE GENOMIC DNA]</scope>
    <source>
        <strain evidence="6 7">CCMP332</strain>
    </source>
</reference>